<dbReference type="OrthoDB" id="5393654at2759"/>
<sequence length="285" mass="31663">MSDFKTTSEGLEEISRLSLISFAPAEAIITDVKHLASYNWIEASTPTIAVPGSPAQWSAPLGPRQVKKDSGLVYISQNAARHPDSPLEPLFRSLYIEHPSFDINSIDIVTDRNNIRKLLSFVKPALSKNGLDAFTIQVDMTAQTAIFSRDETATYEVIRPGEFRGFGHEFEKAFTIPQVKGSTGHYRIISYRLGGLSFLVRHETDGYVKDLKSSVKDKKSTGDDLVDILNSLSLTPKTTHIEEPSVKSKLTIKKEGQIVSRESTLEIKTRVFHKSLELTEVGAQL</sequence>
<reference evidence="1 2" key="1">
    <citation type="journal article" date="2015" name="Mol. Plant Microbe Interact.">
        <title>Genome, transcriptome, and functional analyses of Penicillium expansum provide new insights into secondary metabolism and pathogenicity.</title>
        <authorList>
            <person name="Ballester A.R."/>
            <person name="Marcet-Houben M."/>
            <person name="Levin E."/>
            <person name="Sela N."/>
            <person name="Selma-Lazaro C."/>
            <person name="Carmona L."/>
            <person name="Wisniewski M."/>
            <person name="Droby S."/>
            <person name="Gonzalez-Candelas L."/>
            <person name="Gabaldon T."/>
        </authorList>
    </citation>
    <scope>NUCLEOTIDE SEQUENCE [LARGE SCALE GENOMIC DNA]</scope>
    <source>
        <strain evidence="1 2">MD-8</strain>
    </source>
</reference>
<dbReference type="Proteomes" id="UP000030143">
    <property type="component" value="Unassembled WGS sequence"/>
</dbReference>
<dbReference type="PANTHER" id="PTHR35179">
    <property type="entry name" value="PROTEIN CBG02620"/>
    <property type="match status" value="1"/>
</dbReference>
<dbReference type="HOGENOM" id="CLU_030046_2_0_1"/>
<organism evidence="1 2">
    <name type="scientific">Penicillium expansum</name>
    <name type="common">Blue mold rot fungus</name>
    <dbReference type="NCBI Taxonomy" id="27334"/>
    <lineage>
        <taxon>Eukaryota</taxon>
        <taxon>Fungi</taxon>
        <taxon>Dikarya</taxon>
        <taxon>Ascomycota</taxon>
        <taxon>Pezizomycotina</taxon>
        <taxon>Eurotiomycetes</taxon>
        <taxon>Eurotiomycetidae</taxon>
        <taxon>Eurotiales</taxon>
        <taxon>Aspergillaceae</taxon>
        <taxon>Penicillium</taxon>
    </lineage>
</organism>
<dbReference type="AlphaFoldDB" id="A0A0A2IM89"/>
<evidence type="ECO:0000313" key="2">
    <source>
        <dbReference type="Proteomes" id="UP000030143"/>
    </source>
</evidence>
<protein>
    <recommendedName>
        <fullName evidence="3">Geranylgeranyl pyrophosphate synthetase</fullName>
    </recommendedName>
</protein>
<name>A0A0A2IM89_PENEN</name>
<gene>
    <name evidence="1" type="ORF">PEX2_083300</name>
</gene>
<accession>A0A0A2IM89</accession>
<comment type="caution">
    <text evidence="1">The sequence shown here is derived from an EMBL/GenBank/DDBJ whole genome shotgun (WGS) entry which is preliminary data.</text>
</comment>
<dbReference type="PhylomeDB" id="A0A0A2IM89"/>
<dbReference type="PANTHER" id="PTHR35179:SF2">
    <property type="entry name" value="START DOMAIN-CONTAINING PROTEIN"/>
    <property type="match status" value="1"/>
</dbReference>
<proteinExistence type="predicted"/>
<dbReference type="EMBL" id="JQFZ01000259">
    <property type="protein sequence ID" value="KGO52796.1"/>
    <property type="molecule type" value="Genomic_DNA"/>
</dbReference>
<evidence type="ECO:0000313" key="1">
    <source>
        <dbReference type="EMBL" id="KGO52796.1"/>
    </source>
</evidence>
<evidence type="ECO:0008006" key="3">
    <source>
        <dbReference type="Google" id="ProtNLM"/>
    </source>
</evidence>
<dbReference type="STRING" id="27334.A0A0A2IM89"/>
<dbReference type="RefSeq" id="XP_016595499.1">
    <property type="nucleotide sequence ID" value="XM_016745600.1"/>
</dbReference>
<dbReference type="VEuPathDB" id="FungiDB:PEXP_094880"/>
<dbReference type="GeneID" id="27681020"/>
<keyword evidence="2" id="KW-1185">Reference proteome</keyword>